<sequence>MSKKTIVTPRKSPRLVEGTSTDEVHAPTFNILTQTPLPKNVEIPAKCGSSQSKDQKEKKNKAKKMVSPTNQKGKKRKGKIVETLFKGEFGKSKGKEEEGEDCRNPF</sequence>
<keyword evidence="3" id="KW-1185">Reference proteome</keyword>
<dbReference type="InParanoid" id="M1DKL9"/>
<name>M1DKL9_SOLTU</name>
<evidence type="ECO:0000313" key="3">
    <source>
        <dbReference type="Proteomes" id="UP000011115"/>
    </source>
</evidence>
<dbReference type="AlphaFoldDB" id="M1DKL9"/>
<feature type="region of interest" description="Disordered" evidence="1">
    <location>
        <begin position="1"/>
        <end position="22"/>
    </location>
</feature>
<reference evidence="2" key="2">
    <citation type="submission" date="2015-06" db="UniProtKB">
        <authorList>
            <consortium name="EnsemblPlants"/>
        </authorList>
    </citation>
    <scope>IDENTIFICATION</scope>
    <source>
        <strain evidence="2">DM1-3 516 R44</strain>
    </source>
</reference>
<dbReference type="Gramene" id="PGSC0003DMT400090537">
    <property type="protein sequence ID" value="PGSC0003DMT400090537"/>
    <property type="gene ID" value="PGSC0003DMG400040108"/>
</dbReference>
<proteinExistence type="predicted"/>
<accession>M1DKL9</accession>
<organism evidence="2 3">
    <name type="scientific">Solanum tuberosum</name>
    <name type="common">Potato</name>
    <dbReference type="NCBI Taxonomy" id="4113"/>
    <lineage>
        <taxon>Eukaryota</taxon>
        <taxon>Viridiplantae</taxon>
        <taxon>Streptophyta</taxon>
        <taxon>Embryophyta</taxon>
        <taxon>Tracheophyta</taxon>
        <taxon>Spermatophyta</taxon>
        <taxon>Magnoliopsida</taxon>
        <taxon>eudicotyledons</taxon>
        <taxon>Gunneridae</taxon>
        <taxon>Pentapetalae</taxon>
        <taxon>asterids</taxon>
        <taxon>lamiids</taxon>
        <taxon>Solanales</taxon>
        <taxon>Solanaceae</taxon>
        <taxon>Solanoideae</taxon>
        <taxon>Solaneae</taxon>
        <taxon>Solanum</taxon>
    </lineage>
</organism>
<feature type="region of interest" description="Disordered" evidence="1">
    <location>
        <begin position="35"/>
        <end position="106"/>
    </location>
</feature>
<reference evidence="3" key="1">
    <citation type="journal article" date="2011" name="Nature">
        <title>Genome sequence and analysis of the tuber crop potato.</title>
        <authorList>
            <consortium name="The Potato Genome Sequencing Consortium"/>
        </authorList>
    </citation>
    <scope>NUCLEOTIDE SEQUENCE [LARGE SCALE GENOMIC DNA]</scope>
    <source>
        <strain evidence="3">cv. DM1-3 516 R44</strain>
    </source>
</reference>
<dbReference type="PaxDb" id="4113-PGSC0003DMT400090537"/>
<feature type="compositionally biased region" description="Basic and acidic residues" evidence="1">
    <location>
        <begin position="88"/>
        <end position="106"/>
    </location>
</feature>
<dbReference type="EnsemblPlants" id="PGSC0003DMT400090537">
    <property type="protein sequence ID" value="PGSC0003DMT400090537"/>
    <property type="gene ID" value="PGSC0003DMG400040108"/>
</dbReference>
<evidence type="ECO:0000313" key="2">
    <source>
        <dbReference type="EnsemblPlants" id="PGSC0003DMT400090537"/>
    </source>
</evidence>
<dbReference type="HOGENOM" id="CLU_2227937_0_0_1"/>
<protein>
    <submittedName>
        <fullName evidence="2">Uncharacterized protein</fullName>
    </submittedName>
</protein>
<dbReference type="Proteomes" id="UP000011115">
    <property type="component" value="Unassembled WGS sequence"/>
</dbReference>
<evidence type="ECO:0000256" key="1">
    <source>
        <dbReference type="SAM" id="MobiDB-lite"/>
    </source>
</evidence>